<proteinExistence type="predicted"/>
<dbReference type="InterPro" id="IPR029068">
    <property type="entry name" value="Glyas_Bleomycin-R_OHBP_Dase"/>
</dbReference>
<dbReference type="AlphaFoldDB" id="A0A0F5JVH9"/>
<feature type="domain" description="VOC" evidence="2">
    <location>
        <begin position="3"/>
        <end position="130"/>
    </location>
</feature>
<keyword evidence="4" id="KW-1185">Reference proteome</keyword>
<keyword evidence="1" id="KW-0479">Metal-binding</keyword>
<dbReference type="EMBL" id="LAQU01000030">
    <property type="protein sequence ID" value="KKB61873.1"/>
    <property type="molecule type" value="Genomic_DNA"/>
</dbReference>
<dbReference type="InterPro" id="IPR004360">
    <property type="entry name" value="Glyas_Fos-R_dOase_dom"/>
</dbReference>
<protein>
    <submittedName>
        <fullName evidence="3">Glyoxalase</fullName>
    </submittedName>
</protein>
<comment type="caution">
    <text evidence="3">The sequence shown here is derived from an EMBL/GenBank/DDBJ whole genome shotgun (WGS) entry which is preliminary data.</text>
</comment>
<gene>
    <name evidence="3" type="ORF">WM40_20930</name>
</gene>
<dbReference type="InterPro" id="IPR051785">
    <property type="entry name" value="MMCE/EMCE_epimerase"/>
</dbReference>
<dbReference type="PROSITE" id="PS51819">
    <property type="entry name" value="VOC"/>
    <property type="match status" value="1"/>
</dbReference>
<evidence type="ECO:0000313" key="4">
    <source>
        <dbReference type="Proteomes" id="UP000033618"/>
    </source>
</evidence>
<dbReference type="GO" id="GO:0046872">
    <property type="term" value="F:metal ion binding"/>
    <property type="evidence" value="ECO:0007669"/>
    <property type="project" value="UniProtKB-KW"/>
</dbReference>
<evidence type="ECO:0000313" key="3">
    <source>
        <dbReference type="EMBL" id="KKB61873.1"/>
    </source>
</evidence>
<evidence type="ECO:0000256" key="1">
    <source>
        <dbReference type="ARBA" id="ARBA00022723"/>
    </source>
</evidence>
<dbReference type="PATRIC" id="fig|28092.6.peg.4927"/>
<name>A0A0F5JVH9_9BURK</name>
<accession>A0A0F5JVH9</accession>
<dbReference type="GO" id="GO:0046491">
    <property type="term" value="P:L-methylmalonyl-CoA metabolic process"/>
    <property type="evidence" value="ECO:0007669"/>
    <property type="project" value="TreeGrafter"/>
</dbReference>
<dbReference type="InterPro" id="IPR037523">
    <property type="entry name" value="VOC_core"/>
</dbReference>
<dbReference type="Gene3D" id="3.10.180.10">
    <property type="entry name" value="2,3-Dihydroxybiphenyl 1,2-Dioxygenase, domain 1"/>
    <property type="match status" value="1"/>
</dbReference>
<dbReference type="STRING" id="28092.WM40_20930"/>
<organism evidence="3 4">
    <name type="scientific">Robbsia andropogonis</name>
    <dbReference type="NCBI Taxonomy" id="28092"/>
    <lineage>
        <taxon>Bacteria</taxon>
        <taxon>Pseudomonadati</taxon>
        <taxon>Pseudomonadota</taxon>
        <taxon>Betaproteobacteria</taxon>
        <taxon>Burkholderiales</taxon>
        <taxon>Burkholderiaceae</taxon>
        <taxon>Robbsia</taxon>
    </lineage>
</organism>
<dbReference type="PANTHER" id="PTHR43048">
    <property type="entry name" value="METHYLMALONYL-COA EPIMERASE"/>
    <property type="match status" value="1"/>
</dbReference>
<sequence length="138" mass="15392">MLCPHHFAISVPNLDAACDWYARILGFTIESRLTIDTIAARIAFLHREDFRIEIFDMPGAAALPETRHVPNYDLRTQGNKHMCFDIPNVAQAVVALRARGVDIAMEQMVHGNPTAFIRDVCGNLIELLEPFAADCNVS</sequence>
<dbReference type="GO" id="GO:0004493">
    <property type="term" value="F:methylmalonyl-CoA epimerase activity"/>
    <property type="evidence" value="ECO:0007669"/>
    <property type="project" value="TreeGrafter"/>
</dbReference>
<dbReference type="PANTHER" id="PTHR43048:SF3">
    <property type="entry name" value="METHYLMALONYL-COA EPIMERASE, MITOCHONDRIAL"/>
    <property type="match status" value="1"/>
</dbReference>
<reference evidence="3 4" key="1">
    <citation type="submission" date="2015-03" db="EMBL/GenBank/DDBJ databases">
        <title>Draft Genome Sequence of Burkholderia andropogonis type strain ICMP2807, isolated from Sorghum bicolor.</title>
        <authorList>
            <person name="Lopes-Santos L."/>
            <person name="Castro D.B."/>
            <person name="Ottoboni L.M."/>
            <person name="Park D."/>
            <person name="Weirc B.S."/>
            <person name="Destefano S.A."/>
        </authorList>
    </citation>
    <scope>NUCLEOTIDE SEQUENCE [LARGE SCALE GENOMIC DNA]</scope>
    <source>
        <strain evidence="3 4">ICMP2807</strain>
    </source>
</reference>
<evidence type="ECO:0000259" key="2">
    <source>
        <dbReference type="PROSITE" id="PS51819"/>
    </source>
</evidence>
<dbReference type="SUPFAM" id="SSF54593">
    <property type="entry name" value="Glyoxalase/Bleomycin resistance protein/Dihydroxybiphenyl dioxygenase"/>
    <property type="match status" value="1"/>
</dbReference>
<dbReference type="Proteomes" id="UP000033618">
    <property type="component" value="Unassembled WGS sequence"/>
</dbReference>
<dbReference type="Pfam" id="PF00903">
    <property type="entry name" value="Glyoxalase"/>
    <property type="match status" value="1"/>
</dbReference>